<dbReference type="SUPFAM" id="SSF55190">
    <property type="entry name" value="Arginyl-tRNA synthetase (ArgRS), N-terminal 'additional' domain"/>
    <property type="match status" value="1"/>
</dbReference>
<gene>
    <name evidence="2" type="ORF">HMPREF9460_02298</name>
</gene>
<reference evidence="2 3" key="1">
    <citation type="submission" date="2011-08" db="EMBL/GenBank/DDBJ databases">
        <title>The Genome Sequence of Clostridium orbiscindens 1_3_50AFAA.</title>
        <authorList>
            <consortium name="The Broad Institute Genome Sequencing Platform"/>
            <person name="Earl A."/>
            <person name="Ward D."/>
            <person name="Feldgarden M."/>
            <person name="Gevers D."/>
            <person name="Daigneault M."/>
            <person name="Strauss J."/>
            <person name="Allen-Vercoe E."/>
            <person name="Young S.K."/>
            <person name="Zeng Q."/>
            <person name="Gargeya S."/>
            <person name="Fitzgerald M."/>
            <person name="Haas B."/>
            <person name="Abouelleil A."/>
            <person name="Alvarado L."/>
            <person name="Arachchi H.M."/>
            <person name="Berlin A."/>
            <person name="Brown A."/>
            <person name="Chapman S.B."/>
            <person name="Chen Z."/>
            <person name="Dunbar C."/>
            <person name="Freedman E."/>
            <person name="Gearin G."/>
            <person name="Gellesch M."/>
            <person name="Goldberg J."/>
            <person name="Griggs A."/>
            <person name="Gujja S."/>
            <person name="Heiman D."/>
            <person name="Howarth C."/>
            <person name="Larson L."/>
            <person name="Lui A."/>
            <person name="MacDonald P.J.P."/>
            <person name="Montmayeur A."/>
            <person name="Murphy C."/>
            <person name="Neiman D."/>
            <person name="Pearson M."/>
            <person name="Priest M."/>
            <person name="Roberts A."/>
            <person name="Saif S."/>
            <person name="Shea T."/>
            <person name="Shenoy N."/>
            <person name="Sisk P."/>
            <person name="Stolte C."/>
            <person name="Sykes S."/>
            <person name="Wortman J."/>
            <person name="Nusbaum C."/>
            <person name="Birren B."/>
        </authorList>
    </citation>
    <scope>NUCLEOTIDE SEQUENCE [LARGE SCALE GENOMIC DNA]</scope>
    <source>
        <strain evidence="2 3">1_3_50AFAA</strain>
    </source>
</reference>
<accession>A0A096B7L9</accession>
<evidence type="ECO:0000259" key="1">
    <source>
        <dbReference type="SMART" id="SM01016"/>
    </source>
</evidence>
<protein>
    <submittedName>
        <fullName evidence="2">Arginyl-tRNA synthetase domain-containing protein</fullName>
    </submittedName>
</protein>
<feature type="domain" description="Arginyl tRNA synthetase N-terminal" evidence="1">
    <location>
        <begin position="10"/>
        <end position="84"/>
    </location>
</feature>
<dbReference type="HOGENOM" id="CLU_2521755_0_0_9"/>
<dbReference type="AlphaFoldDB" id="A0A096B7L9"/>
<dbReference type="GO" id="GO:0004814">
    <property type="term" value="F:arginine-tRNA ligase activity"/>
    <property type="evidence" value="ECO:0007669"/>
    <property type="project" value="InterPro"/>
</dbReference>
<dbReference type="PATRIC" id="fig|742738.3.peg.2365"/>
<dbReference type="GO" id="GO:0006420">
    <property type="term" value="P:arginyl-tRNA aminoacylation"/>
    <property type="evidence" value="ECO:0007669"/>
    <property type="project" value="InterPro"/>
</dbReference>
<dbReference type="Pfam" id="PF03485">
    <property type="entry name" value="Arg_tRNA_synt_N"/>
    <property type="match status" value="1"/>
</dbReference>
<comment type="caution">
    <text evidence="2">The sequence shown here is derived from an EMBL/GenBank/DDBJ whole genome shotgun (WGS) entry which is preliminary data.</text>
</comment>
<keyword evidence="3" id="KW-1185">Reference proteome</keyword>
<proteinExistence type="predicted"/>
<dbReference type="eggNOG" id="COG0018">
    <property type="taxonomic scope" value="Bacteria"/>
</dbReference>
<dbReference type="SMART" id="SM01016">
    <property type="entry name" value="Arg_tRNA_synt_N"/>
    <property type="match status" value="1"/>
</dbReference>
<dbReference type="Proteomes" id="UP000029585">
    <property type="component" value="Unassembled WGS sequence"/>
</dbReference>
<evidence type="ECO:0000313" key="3">
    <source>
        <dbReference type="Proteomes" id="UP000029585"/>
    </source>
</evidence>
<keyword evidence="2" id="KW-0030">Aminoacyl-tRNA synthetase</keyword>
<dbReference type="GO" id="GO:0005524">
    <property type="term" value="F:ATP binding"/>
    <property type="evidence" value="ECO:0007669"/>
    <property type="project" value="InterPro"/>
</dbReference>
<dbReference type="EMBL" id="ADLO01000067">
    <property type="protein sequence ID" value="KGF55055.1"/>
    <property type="molecule type" value="Genomic_DNA"/>
</dbReference>
<evidence type="ECO:0000313" key="2">
    <source>
        <dbReference type="EMBL" id="KGF55055.1"/>
    </source>
</evidence>
<organism evidence="2 3">
    <name type="scientific">Flavonifractor plautii 1_3_50AFAA</name>
    <dbReference type="NCBI Taxonomy" id="742738"/>
    <lineage>
        <taxon>Bacteria</taxon>
        <taxon>Bacillati</taxon>
        <taxon>Bacillota</taxon>
        <taxon>Clostridia</taxon>
        <taxon>Eubacteriales</taxon>
        <taxon>Oscillospiraceae</taxon>
        <taxon>Flavonifractor</taxon>
    </lineage>
</organism>
<dbReference type="GO" id="GO:0005737">
    <property type="term" value="C:cytoplasm"/>
    <property type="evidence" value="ECO:0007669"/>
    <property type="project" value="InterPro"/>
</dbReference>
<name>A0A096B7L9_FLAPL</name>
<dbReference type="InterPro" id="IPR036695">
    <property type="entry name" value="Arg-tRNA-synth_N_sf"/>
</dbReference>
<sequence>MSNMIQAAREQVAALTQAAYERAAAEGLLPAGAEVKATIEIPKDVTHGDYASSFAMAGAKALRKAPRQIAEVIVSHLDLAGTFF</sequence>
<dbReference type="Gene3D" id="3.30.1360.70">
    <property type="entry name" value="Arginyl tRNA synthetase N-terminal domain"/>
    <property type="match status" value="1"/>
</dbReference>
<dbReference type="InterPro" id="IPR005148">
    <property type="entry name" value="Arg-tRNA-synth_N"/>
</dbReference>
<keyword evidence="2" id="KW-0436">Ligase</keyword>